<dbReference type="GO" id="GO:0043066">
    <property type="term" value="P:negative regulation of apoptotic process"/>
    <property type="evidence" value="ECO:0007669"/>
    <property type="project" value="TreeGrafter"/>
</dbReference>
<evidence type="ECO:0000313" key="3">
    <source>
        <dbReference type="Proteomes" id="UP001329430"/>
    </source>
</evidence>
<dbReference type="GO" id="GO:0005829">
    <property type="term" value="C:cytosol"/>
    <property type="evidence" value="ECO:0007669"/>
    <property type="project" value="TreeGrafter"/>
</dbReference>
<dbReference type="PANTHER" id="PTHR46745">
    <property type="entry name" value="TSC22 DOMAIN FAMILY PROTEIN 1"/>
    <property type="match status" value="1"/>
</dbReference>
<name>A0AAN7ZEC9_9COLE</name>
<dbReference type="PANTHER" id="PTHR46745:SF1">
    <property type="entry name" value="TSC22 DOMAIN FAMILY PROTEIN 1"/>
    <property type="match status" value="1"/>
</dbReference>
<comment type="caution">
    <text evidence="2">The sequence shown here is derived from an EMBL/GenBank/DDBJ whole genome shotgun (WGS) entry which is preliminary data.</text>
</comment>
<gene>
    <name evidence="2" type="ORF">RI129_000042</name>
</gene>
<keyword evidence="3" id="KW-1185">Reference proteome</keyword>
<evidence type="ECO:0000313" key="2">
    <source>
        <dbReference type="EMBL" id="KAK5637776.1"/>
    </source>
</evidence>
<evidence type="ECO:0000256" key="1">
    <source>
        <dbReference type="SAM" id="MobiDB-lite"/>
    </source>
</evidence>
<protein>
    <submittedName>
        <fullName evidence="2">Uncharacterized protein</fullName>
    </submittedName>
</protein>
<feature type="region of interest" description="Disordered" evidence="1">
    <location>
        <begin position="1"/>
        <end position="36"/>
    </location>
</feature>
<reference evidence="2 3" key="1">
    <citation type="journal article" date="2024" name="Insects">
        <title>An Improved Chromosome-Level Genome Assembly of the Firefly Pyrocoelia pectoralis.</title>
        <authorList>
            <person name="Fu X."/>
            <person name="Meyer-Rochow V.B."/>
            <person name="Ballantyne L."/>
            <person name="Zhu X."/>
        </authorList>
    </citation>
    <scope>NUCLEOTIDE SEQUENCE [LARGE SCALE GENOMIC DNA]</scope>
    <source>
        <strain evidence="2">XCY_ONT2</strain>
    </source>
</reference>
<proteinExistence type="predicted"/>
<feature type="compositionally biased region" description="Polar residues" evidence="1">
    <location>
        <begin position="1"/>
        <end position="19"/>
    </location>
</feature>
<dbReference type="AlphaFoldDB" id="A0AAN7ZEC9"/>
<dbReference type="EMBL" id="JAVRBK010000138">
    <property type="protein sequence ID" value="KAK5637776.1"/>
    <property type="molecule type" value="Genomic_DNA"/>
</dbReference>
<organism evidence="2 3">
    <name type="scientific">Pyrocoelia pectoralis</name>
    <dbReference type="NCBI Taxonomy" id="417401"/>
    <lineage>
        <taxon>Eukaryota</taxon>
        <taxon>Metazoa</taxon>
        <taxon>Ecdysozoa</taxon>
        <taxon>Arthropoda</taxon>
        <taxon>Hexapoda</taxon>
        <taxon>Insecta</taxon>
        <taxon>Pterygota</taxon>
        <taxon>Neoptera</taxon>
        <taxon>Endopterygota</taxon>
        <taxon>Coleoptera</taxon>
        <taxon>Polyphaga</taxon>
        <taxon>Elateriformia</taxon>
        <taxon>Elateroidea</taxon>
        <taxon>Lampyridae</taxon>
        <taxon>Lampyrinae</taxon>
        <taxon>Pyrocoelia</taxon>
    </lineage>
</organism>
<dbReference type="GO" id="GO:0008284">
    <property type="term" value="P:positive regulation of cell population proliferation"/>
    <property type="evidence" value="ECO:0007669"/>
    <property type="project" value="TreeGrafter"/>
</dbReference>
<accession>A0AAN7ZEC9</accession>
<sequence length="283" mass="32020">MMPLSTSPLNNDSTTNLTKASEESESQSLSSPDVEVQTSRFPGTRFKVVKVETSRPFRRGRWWCMDYLDESPYAPKNAFTYKSSGGLEICSELQYTMTATSLQTQNSVEFGTNLNSTDPKLICSVSELHSSYYPHPQKDKLVNHVPKVQSHLHVPTPHSNLKNKNGAIPVCIDHNLYCKPSSTHAILLSVDPGCSLSFFRVKLSLSYLKRKCSHSLSTLISHDKSILIIDQCIIKGANTFTVHERIKTKFKNILNNLVSFVEYKINKFYSKAIVKVFLNFVYR</sequence>
<dbReference type="Proteomes" id="UP001329430">
    <property type="component" value="Unassembled WGS sequence"/>
</dbReference>
<dbReference type="GO" id="GO:0005634">
    <property type="term" value="C:nucleus"/>
    <property type="evidence" value="ECO:0007669"/>
    <property type="project" value="TreeGrafter"/>
</dbReference>